<dbReference type="AlphaFoldDB" id="A0A485LSB1"/>
<proteinExistence type="predicted"/>
<evidence type="ECO:0000313" key="4">
    <source>
        <dbReference type="Proteomes" id="UP000332933"/>
    </source>
</evidence>
<dbReference type="EMBL" id="CAADRA010007431">
    <property type="protein sequence ID" value="VFU01193.1"/>
    <property type="molecule type" value="Genomic_DNA"/>
</dbReference>
<dbReference type="Pfam" id="PF24120">
    <property type="entry name" value="SsdA_C"/>
    <property type="match status" value="1"/>
</dbReference>
<name>A0A485LSB1_9STRA</name>
<sequence>MTFWTCKSEIIETSTELNQNQPDFRGGNRFPWREFTAAMAQQMYYTFSAFLGPDVSDTYLVLPHADQIRYFEAYLTYLRAEAVQFPTSKRATKCHAVLACDPDETSSKEELLRLVDGRTLSGFGVCGTDAGFLPQCELSLGAAWLADAIGHVYIVENARVLNSRSFMFGWCHAEKQKLTDIHRKRRAKDQWRHVRVVVDRDMCPDCIAFASALARFEGETISIQDPTCTRGFRADGAINIMTNDGLQES</sequence>
<keyword evidence="4" id="KW-1185">Reference proteome</keyword>
<reference evidence="2" key="2">
    <citation type="submission" date="2019-06" db="EMBL/GenBank/DDBJ databases">
        <title>Genomics analysis of Aphanomyces spp. identifies a new class of oomycete effector associated with host adaptation.</title>
        <authorList>
            <person name="Gaulin E."/>
        </authorList>
    </citation>
    <scope>NUCLEOTIDE SEQUENCE</scope>
    <source>
        <strain evidence="2">CBS 578.67</strain>
    </source>
</reference>
<dbReference type="InterPro" id="IPR057517">
    <property type="entry name" value="SsdA-like_C"/>
</dbReference>
<dbReference type="OrthoDB" id="106901at2759"/>
<evidence type="ECO:0000259" key="1">
    <source>
        <dbReference type="Pfam" id="PF24120"/>
    </source>
</evidence>
<dbReference type="EMBL" id="VJMH01007405">
    <property type="protein sequence ID" value="KAF0683430.1"/>
    <property type="molecule type" value="Genomic_DNA"/>
</dbReference>
<evidence type="ECO:0000313" key="2">
    <source>
        <dbReference type="EMBL" id="KAF0683430.1"/>
    </source>
</evidence>
<evidence type="ECO:0000313" key="3">
    <source>
        <dbReference type="EMBL" id="VFU01193.1"/>
    </source>
</evidence>
<gene>
    <name evidence="3" type="primary">Aste57867_24554</name>
    <name evidence="2" type="ORF">As57867_024477</name>
    <name evidence="3" type="ORF">ASTE57867_24554</name>
</gene>
<organism evidence="3 4">
    <name type="scientific">Aphanomyces stellatus</name>
    <dbReference type="NCBI Taxonomy" id="120398"/>
    <lineage>
        <taxon>Eukaryota</taxon>
        <taxon>Sar</taxon>
        <taxon>Stramenopiles</taxon>
        <taxon>Oomycota</taxon>
        <taxon>Saprolegniomycetes</taxon>
        <taxon>Saprolegniales</taxon>
        <taxon>Verrucalvaceae</taxon>
        <taxon>Aphanomyces</taxon>
    </lineage>
</organism>
<reference evidence="3 4" key="1">
    <citation type="submission" date="2019-03" db="EMBL/GenBank/DDBJ databases">
        <authorList>
            <person name="Gaulin E."/>
            <person name="Dumas B."/>
        </authorList>
    </citation>
    <scope>NUCLEOTIDE SEQUENCE [LARGE SCALE GENOMIC DNA]</scope>
    <source>
        <strain evidence="3">CBS 568.67</strain>
    </source>
</reference>
<feature type="domain" description="Single-strand DNA deaminase toxin A-like C-terminal" evidence="1">
    <location>
        <begin position="119"/>
        <end position="177"/>
    </location>
</feature>
<accession>A0A485LSB1</accession>
<protein>
    <submittedName>
        <fullName evidence="3">Aste57867_24554 protein</fullName>
    </submittedName>
</protein>
<dbReference type="Proteomes" id="UP000332933">
    <property type="component" value="Unassembled WGS sequence"/>
</dbReference>